<proteinExistence type="inferred from homology"/>
<dbReference type="EMBL" id="CAKLDM010000002">
    <property type="protein sequence ID" value="CAH0539555.1"/>
    <property type="molecule type" value="Genomic_DNA"/>
</dbReference>
<dbReference type="SUPFAM" id="SSF51316">
    <property type="entry name" value="Mss4-like"/>
    <property type="match status" value="1"/>
</dbReference>
<evidence type="ECO:0000256" key="2">
    <source>
        <dbReference type="ARBA" id="ARBA00022723"/>
    </source>
</evidence>
<dbReference type="Gene3D" id="2.170.150.70">
    <property type="match status" value="1"/>
</dbReference>
<dbReference type="PANTHER" id="PTHR28620">
    <property type="entry name" value="CENTROMERE PROTEIN V"/>
    <property type="match status" value="1"/>
</dbReference>
<dbReference type="InterPro" id="IPR006913">
    <property type="entry name" value="CENP-V/GFA"/>
</dbReference>
<evidence type="ECO:0000313" key="5">
    <source>
        <dbReference type="EMBL" id="CAH0539555.1"/>
    </source>
</evidence>
<comment type="similarity">
    <text evidence="1">Belongs to the Gfa family.</text>
</comment>
<dbReference type="PROSITE" id="PS51891">
    <property type="entry name" value="CENP_V_GFA"/>
    <property type="match status" value="1"/>
</dbReference>
<evidence type="ECO:0000313" key="6">
    <source>
        <dbReference type="Proteomes" id="UP000838748"/>
    </source>
</evidence>
<keyword evidence="2" id="KW-0479">Metal-binding</keyword>
<gene>
    <name evidence="5" type="ORF">VMF7928_02241</name>
</gene>
<evidence type="ECO:0000259" key="4">
    <source>
        <dbReference type="PROSITE" id="PS51891"/>
    </source>
</evidence>
<dbReference type="InterPro" id="IPR052355">
    <property type="entry name" value="CENP-V-like"/>
</dbReference>
<organism evidence="5 6">
    <name type="scientific">Vibrio marisflavi CECT 7928</name>
    <dbReference type="NCBI Taxonomy" id="634439"/>
    <lineage>
        <taxon>Bacteria</taxon>
        <taxon>Pseudomonadati</taxon>
        <taxon>Pseudomonadota</taxon>
        <taxon>Gammaproteobacteria</taxon>
        <taxon>Vibrionales</taxon>
        <taxon>Vibrionaceae</taxon>
        <taxon>Vibrio</taxon>
    </lineage>
</organism>
<protein>
    <recommendedName>
        <fullName evidence="4">CENP-V/GFA domain-containing protein</fullName>
    </recommendedName>
</protein>
<name>A0ABM9A413_9VIBR</name>
<evidence type="ECO:0000256" key="3">
    <source>
        <dbReference type="ARBA" id="ARBA00022833"/>
    </source>
</evidence>
<keyword evidence="3" id="KW-0862">Zinc</keyword>
<dbReference type="Proteomes" id="UP000838748">
    <property type="component" value="Unassembled WGS sequence"/>
</dbReference>
<dbReference type="PANTHER" id="PTHR28620:SF1">
    <property type="entry name" value="CENP-V_GFA DOMAIN-CONTAINING PROTEIN"/>
    <property type="match status" value="1"/>
</dbReference>
<dbReference type="Pfam" id="PF04828">
    <property type="entry name" value="GFA"/>
    <property type="match status" value="1"/>
</dbReference>
<accession>A0ABM9A413</accession>
<dbReference type="RefSeq" id="WP_237361545.1">
    <property type="nucleotide sequence ID" value="NZ_CAKLDM010000002.1"/>
</dbReference>
<comment type="caution">
    <text evidence="5">The sequence shown here is derived from an EMBL/GenBank/DDBJ whole genome shotgun (WGS) entry which is preliminary data.</text>
</comment>
<keyword evidence="6" id="KW-1185">Reference proteome</keyword>
<reference evidence="5" key="1">
    <citation type="submission" date="2021-11" db="EMBL/GenBank/DDBJ databases">
        <authorList>
            <person name="Rodrigo-Torres L."/>
            <person name="Arahal R. D."/>
            <person name="Lucena T."/>
        </authorList>
    </citation>
    <scope>NUCLEOTIDE SEQUENCE</scope>
    <source>
        <strain evidence="5">CECT 7928</strain>
    </source>
</reference>
<dbReference type="InterPro" id="IPR011057">
    <property type="entry name" value="Mss4-like_sf"/>
</dbReference>
<evidence type="ECO:0000256" key="1">
    <source>
        <dbReference type="ARBA" id="ARBA00005495"/>
    </source>
</evidence>
<sequence length="112" mass="12886">MELTCHCGRVRLDLKVLPKEVGECNCSICRRYAALWAYFSPEQVQITLKENTAFYCWGDKEVEFHRCNLCGCLTHYVTTDKCSEDIFAVNMRMAESEILSTTPVRKIDGTSY</sequence>
<feature type="domain" description="CENP-V/GFA" evidence="4">
    <location>
        <begin position="1"/>
        <end position="112"/>
    </location>
</feature>